<dbReference type="RefSeq" id="WP_201094816.1">
    <property type="nucleotide sequence ID" value="NZ_CP067393.1"/>
</dbReference>
<evidence type="ECO:0000256" key="3">
    <source>
        <dbReference type="ARBA" id="ARBA00023002"/>
    </source>
</evidence>
<dbReference type="InterPro" id="IPR036527">
    <property type="entry name" value="SCP2_sterol-bd_dom_sf"/>
</dbReference>
<evidence type="ECO:0000313" key="6">
    <source>
        <dbReference type="Proteomes" id="UP000595278"/>
    </source>
</evidence>
<sequence length="103" mass="11483">MSADEIIEQLKSKFNPEAAQGKDLTFQFMIEGYQNYSLKVKDGTCVIVEGVVNDADVTLSMDKQDFKAMLNKELNAMMALMTGKLRIDGNPLLAMQLSQLFSI</sequence>
<organism evidence="5 6">
    <name type="scientific">Entomomonas asaccharolytica</name>
    <dbReference type="NCBI Taxonomy" id="2785331"/>
    <lineage>
        <taxon>Bacteria</taxon>
        <taxon>Pseudomonadati</taxon>
        <taxon>Pseudomonadota</taxon>
        <taxon>Gammaproteobacteria</taxon>
        <taxon>Pseudomonadales</taxon>
        <taxon>Pseudomonadaceae</taxon>
        <taxon>Entomomonas</taxon>
    </lineage>
</organism>
<reference evidence="5 6" key="1">
    <citation type="submission" date="2021-01" db="EMBL/GenBank/DDBJ databases">
        <title>Entomomonas sp. F2A isolated from a house cricket (Acheta domesticus).</title>
        <authorList>
            <person name="Spergser J."/>
            <person name="Busse H.-J."/>
        </authorList>
    </citation>
    <scope>NUCLEOTIDE SEQUENCE [LARGE SCALE GENOMIC DNA]</scope>
    <source>
        <strain evidence="5 6">F2A</strain>
    </source>
</reference>
<evidence type="ECO:0000256" key="2">
    <source>
        <dbReference type="ARBA" id="ARBA00022857"/>
    </source>
</evidence>
<dbReference type="InterPro" id="IPR003033">
    <property type="entry name" value="SCP2_sterol-bd_dom"/>
</dbReference>
<evidence type="ECO:0000259" key="4">
    <source>
        <dbReference type="Pfam" id="PF02036"/>
    </source>
</evidence>
<keyword evidence="6" id="KW-1185">Reference proteome</keyword>
<proteinExistence type="inferred from homology"/>
<protein>
    <submittedName>
        <fullName evidence="5">SCP2 sterol-binding domain-containing protein</fullName>
    </submittedName>
</protein>
<dbReference type="Proteomes" id="UP000595278">
    <property type="component" value="Chromosome"/>
</dbReference>
<dbReference type="PANTHER" id="PTHR42808">
    <property type="entry name" value="HYDROXYSTEROID DEHYDROGENASE-LIKE PROTEIN 2"/>
    <property type="match status" value="1"/>
</dbReference>
<dbReference type="EMBL" id="CP067393">
    <property type="protein sequence ID" value="QQP86593.1"/>
    <property type="molecule type" value="Genomic_DNA"/>
</dbReference>
<evidence type="ECO:0000313" key="5">
    <source>
        <dbReference type="EMBL" id="QQP86593.1"/>
    </source>
</evidence>
<feature type="domain" description="SCP2" evidence="4">
    <location>
        <begin position="7"/>
        <end position="101"/>
    </location>
</feature>
<comment type="similarity">
    <text evidence="1">Belongs to the short-chain dehydrogenases/reductases (SDR) family.</text>
</comment>
<name>A0A974NH75_9GAMM</name>
<gene>
    <name evidence="5" type="ORF">JHT90_04970</name>
</gene>
<dbReference type="PANTHER" id="PTHR42808:SF3">
    <property type="entry name" value="HYDROXYSTEROID DEHYDROGENASE-LIKE PROTEIN 2"/>
    <property type="match status" value="1"/>
</dbReference>
<keyword evidence="2" id="KW-0521">NADP</keyword>
<dbReference type="KEGG" id="eaz:JHT90_04970"/>
<dbReference type="Gene3D" id="3.30.1050.10">
    <property type="entry name" value="SCP2 sterol-binding domain"/>
    <property type="match status" value="1"/>
</dbReference>
<dbReference type="AlphaFoldDB" id="A0A974NH75"/>
<keyword evidence="3" id="KW-0560">Oxidoreductase</keyword>
<dbReference type="Pfam" id="PF02036">
    <property type="entry name" value="SCP2"/>
    <property type="match status" value="1"/>
</dbReference>
<dbReference type="SUPFAM" id="SSF55718">
    <property type="entry name" value="SCP-like"/>
    <property type="match status" value="1"/>
</dbReference>
<dbReference type="GO" id="GO:0016491">
    <property type="term" value="F:oxidoreductase activity"/>
    <property type="evidence" value="ECO:0007669"/>
    <property type="project" value="UniProtKB-KW"/>
</dbReference>
<evidence type="ECO:0000256" key="1">
    <source>
        <dbReference type="ARBA" id="ARBA00006484"/>
    </source>
</evidence>
<accession>A0A974NH75</accession>
<dbReference type="InterPro" id="IPR051935">
    <property type="entry name" value="HSDL2"/>
</dbReference>